<protein>
    <submittedName>
        <fullName evidence="2">Uncharacterized protein</fullName>
    </submittedName>
</protein>
<evidence type="ECO:0000256" key="1">
    <source>
        <dbReference type="SAM" id="MobiDB-lite"/>
    </source>
</evidence>
<keyword evidence="3" id="KW-1185">Reference proteome</keyword>
<proteinExistence type="predicted"/>
<sequence length="105" mass="11897">MNGRYNQLSDAESSHHLLGSPNSFYKDERAPGKEWTVGYGPKKNWIHYSGPLLPPGGNIDEMLKEHDKRIQHAVRKTHLDKTNTKKAYGDNGQRESLLYYGGNGK</sequence>
<feature type="compositionally biased region" description="Polar residues" evidence="1">
    <location>
        <begin position="1"/>
        <end position="11"/>
    </location>
</feature>
<dbReference type="EMBL" id="CAUOFW020001669">
    <property type="protein sequence ID" value="CAK9147313.1"/>
    <property type="molecule type" value="Genomic_DNA"/>
</dbReference>
<gene>
    <name evidence="2" type="ORF">ILEXP_LOCUS15200</name>
</gene>
<dbReference type="AlphaFoldDB" id="A0ABC8RX95"/>
<name>A0ABC8RX95_9AQUA</name>
<accession>A0ABC8RX95</accession>
<dbReference type="Proteomes" id="UP001642360">
    <property type="component" value="Unassembled WGS sequence"/>
</dbReference>
<comment type="caution">
    <text evidence="2">The sequence shown here is derived from an EMBL/GenBank/DDBJ whole genome shotgun (WGS) entry which is preliminary data.</text>
</comment>
<organism evidence="2 3">
    <name type="scientific">Ilex paraguariensis</name>
    <name type="common">yerba mate</name>
    <dbReference type="NCBI Taxonomy" id="185542"/>
    <lineage>
        <taxon>Eukaryota</taxon>
        <taxon>Viridiplantae</taxon>
        <taxon>Streptophyta</taxon>
        <taxon>Embryophyta</taxon>
        <taxon>Tracheophyta</taxon>
        <taxon>Spermatophyta</taxon>
        <taxon>Magnoliopsida</taxon>
        <taxon>eudicotyledons</taxon>
        <taxon>Gunneridae</taxon>
        <taxon>Pentapetalae</taxon>
        <taxon>asterids</taxon>
        <taxon>campanulids</taxon>
        <taxon>Aquifoliales</taxon>
        <taxon>Aquifoliaceae</taxon>
        <taxon>Ilex</taxon>
    </lineage>
</organism>
<evidence type="ECO:0000313" key="2">
    <source>
        <dbReference type="EMBL" id="CAK9147313.1"/>
    </source>
</evidence>
<evidence type="ECO:0000313" key="3">
    <source>
        <dbReference type="Proteomes" id="UP001642360"/>
    </source>
</evidence>
<feature type="region of interest" description="Disordered" evidence="1">
    <location>
        <begin position="1"/>
        <end position="25"/>
    </location>
</feature>
<reference evidence="2 3" key="1">
    <citation type="submission" date="2024-02" db="EMBL/GenBank/DDBJ databases">
        <authorList>
            <person name="Vignale AGUSTIN F."/>
            <person name="Sosa J E."/>
            <person name="Modenutti C."/>
        </authorList>
    </citation>
    <scope>NUCLEOTIDE SEQUENCE [LARGE SCALE GENOMIC DNA]</scope>
</reference>